<evidence type="ECO:0000313" key="1">
    <source>
        <dbReference type="EMBL" id="RMY61991.1"/>
    </source>
</evidence>
<dbReference type="AlphaFoldDB" id="A0A3M7DCB2"/>
<dbReference type="SUPFAM" id="SSF51316">
    <property type="entry name" value="Mss4-like"/>
    <property type="match status" value="1"/>
</dbReference>
<dbReference type="EMBL" id="QWIN01000022">
    <property type="protein sequence ID" value="RMY61991.1"/>
    <property type="molecule type" value="Genomic_DNA"/>
</dbReference>
<protein>
    <recommendedName>
        <fullName evidence="3">CENP-V/GFA domain-containing protein</fullName>
    </recommendedName>
</protein>
<name>A0A3M7DCB2_HORWE</name>
<dbReference type="OrthoDB" id="2993351at2759"/>
<accession>A0A3M7DCB2</accession>
<evidence type="ECO:0000313" key="2">
    <source>
        <dbReference type="Proteomes" id="UP000270230"/>
    </source>
</evidence>
<gene>
    <name evidence="1" type="ORF">D0865_00693</name>
</gene>
<sequence length="183" mass="20799">MAEQISDSAKQAFNLPADMQVPWSTPNGIYAVYDLHCHCAAVRYKIRISPPLYTEHAKGKEPCVAVACECSYCMRNGYWGVHPLKEDIEWTHGKEHIKLYAHGGTEGQNPFWLCDVCGCVLGTDATAIMEALGMTEIRCTVNEKVKMLKDFDAERIQVRKFEMPKYMPPKYEDYIEAIYHGKA</sequence>
<proteinExistence type="predicted"/>
<dbReference type="Gene3D" id="2.170.150.70">
    <property type="match status" value="1"/>
</dbReference>
<comment type="caution">
    <text evidence="1">The sequence shown here is derived from an EMBL/GenBank/DDBJ whole genome shotgun (WGS) entry which is preliminary data.</text>
</comment>
<dbReference type="InterPro" id="IPR011057">
    <property type="entry name" value="Mss4-like_sf"/>
</dbReference>
<reference evidence="1 2" key="1">
    <citation type="journal article" date="2018" name="BMC Genomics">
        <title>Genomic evidence for intraspecific hybridization in a clonal and extremely halotolerant yeast.</title>
        <authorList>
            <person name="Gostincar C."/>
            <person name="Stajich J.E."/>
            <person name="Zupancic J."/>
            <person name="Zalar P."/>
            <person name="Gunde-Cimerman N."/>
        </authorList>
    </citation>
    <scope>NUCLEOTIDE SEQUENCE [LARGE SCALE GENOMIC DNA]</scope>
    <source>
        <strain evidence="1 2">EXF-151</strain>
    </source>
</reference>
<evidence type="ECO:0008006" key="3">
    <source>
        <dbReference type="Google" id="ProtNLM"/>
    </source>
</evidence>
<dbReference type="Proteomes" id="UP000270230">
    <property type="component" value="Unassembled WGS sequence"/>
</dbReference>
<organism evidence="1 2">
    <name type="scientific">Hortaea werneckii</name>
    <name type="common">Black yeast</name>
    <name type="synonym">Cladosporium werneckii</name>
    <dbReference type="NCBI Taxonomy" id="91943"/>
    <lineage>
        <taxon>Eukaryota</taxon>
        <taxon>Fungi</taxon>
        <taxon>Dikarya</taxon>
        <taxon>Ascomycota</taxon>
        <taxon>Pezizomycotina</taxon>
        <taxon>Dothideomycetes</taxon>
        <taxon>Dothideomycetidae</taxon>
        <taxon>Mycosphaerellales</taxon>
        <taxon>Teratosphaeriaceae</taxon>
        <taxon>Hortaea</taxon>
    </lineage>
</organism>